<gene>
    <name evidence="2" type="ORF">V1477_013883</name>
</gene>
<keyword evidence="1" id="KW-1133">Transmembrane helix</keyword>
<keyword evidence="3" id="KW-1185">Reference proteome</keyword>
<keyword evidence="1" id="KW-0812">Transmembrane</keyword>
<dbReference type="Proteomes" id="UP001607303">
    <property type="component" value="Unassembled WGS sequence"/>
</dbReference>
<reference evidence="2 3" key="1">
    <citation type="journal article" date="2024" name="Ann. Entomol. Soc. Am.">
        <title>Genomic analyses of the southern and eastern yellowjacket wasps (Hymenoptera: Vespidae) reveal evolutionary signatures of social life.</title>
        <authorList>
            <person name="Catto M.A."/>
            <person name="Caine P.B."/>
            <person name="Orr S.E."/>
            <person name="Hunt B.G."/>
            <person name="Goodisman M.A.D."/>
        </authorList>
    </citation>
    <scope>NUCLEOTIDE SEQUENCE [LARGE SCALE GENOMIC DNA]</scope>
    <source>
        <strain evidence="2">232</strain>
        <tissue evidence="2">Head and thorax</tissue>
    </source>
</reference>
<name>A0ABD2BPN2_VESMC</name>
<sequence>MITLFPKIKKKEKEEREKGKISMTNLISFFILFILIFPREIGIANVQRSFNWSSRLLKCMGVWPLKNYVPLFLFFFIYLSIHCSLTLLQLILTPKTMENVVSNMAENMLLTMTLTKITVARVNREALGKLFAEIKDCSLTEKYETKEEKLTFFNYTKLPPYFIIIIASSMTMVEILYYSSRLTYGIQSGNL</sequence>
<comment type="caution">
    <text evidence="2">The sequence shown here is derived from an EMBL/GenBank/DDBJ whole genome shotgun (WGS) entry which is preliminary data.</text>
</comment>
<evidence type="ECO:0000313" key="2">
    <source>
        <dbReference type="EMBL" id="KAL2734706.1"/>
    </source>
</evidence>
<organism evidence="2 3">
    <name type="scientific">Vespula maculifrons</name>
    <name type="common">Eastern yellow jacket</name>
    <name type="synonym">Wasp</name>
    <dbReference type="NCBI Taxonomy" id="7453"/>
    <lineage>
        <taxon>Eukaryota</taxon>
        <taxon>Metazoa</taxon>
        <taxon>Ecdysozoa</taxon>
        <taxon>Arthropoda</taxon>
        <taxon>Hexapoda</taxon>
        <taxon>Insecta</taxon>
        <taxon>Pterygota</taxon>
        <taxon>Neoptera</taxon>
        <taxon>Endopterygota</taxon>
        <taxon>Hymenoptera</taxon>
        <taxon>Apocrita</taxon>
        <taxon>Aculeata</taxon>
        <taxon>Vespoidea</taxon>
        <taxon>Vespidae</taxon>
        <taxon>Vespinae</taxon>
        <taxon>Vespula</taxon>
    </lineage>
</organism>
<feature type="transmembrane region" description="Helical" evidence="1">
    <location>
        <begin position="21"/>
        <end position="38"/>
    </location>
</feature>
<protein>
    <submittedName>
        <fullName evidence="2">Odorant receptor 4-like</fullName>
    </submittedName>
</protein>
<proteinExistence type="predicted"/>
<evidence type="ECO:0000313" key="3">
    <source>
        <dbReference type="Proteomes" id="UP001607303"/>
    </source>
</evidence>
<dbReference type="AlphaFoldDB" id="A0ABD2BPN2"/>
<evidence type="ECO:0000256" key="1">
    <source>
        <dbReference type="SAM" id="Phobius"/>
    </source>
</evidence>
<keyword evidence="1" id="KW-0472">Membrane</keyword>
<feature type="transmembrane region" description="Helical" evidence="1">
    <location>
        <begin position="71"/>
        <end position="92"/>
    </location>
</feature>
<dbReference type="EMBL" id="JAYRBN010000071">
    <property type="protein sequence ID" value="KAL2734706.1"/>
    <property type="molecule type" value="Genomic_DNA"/>
</dbReference>
<accession>A0ABD2BPN2</accession>
<feature type="transmembrane region" description="Helical" evidence="1">
    <location>
        <begin position="158"/>
        <end position="178"/>
    </location>
</feature>